<evidence type="ECO:0000313" key="2">
    <source>
        <dbReference type="EMBL" id="GFG39734.1"/>
    </source>
</evidence>
<dbReference type="Proteomes" id="UP000502823">
    <property type="component" value="Unassembled WGS sequence"/>
</dbReference>
<dbReference type="SUPFAM" id="SSF52833">
    <property type="entry name" value="Thioredoxin-like"/>
    <property type="match status" value="1"/>
</dbReference>
<dbReference type="PANTHER" id="PTHR46424:SF1">
    <property type="entry name" value="UBX DOMAIN-CONTAINING PROTEIN 4"/>
    <property type="match status" value="1"/>
</dbReference>
<dbReference type="GO" id="GO:0036503">
    <property type="term" value="P:ERAD pathway"/>
    <property type="evidence" value="ECO:0007669"/>
    <property type="project" value="TreeGrafter"/>
</dbReference>
<dbReference type="PANTHER" id="PTHR46424">
    <property type="entry name" value="UBX DOMAIN-CONTAINING PROTEIN 4"/>
    <property type="match status" value="1"/>
</dbReference>
<proteinExistence type="predicted"/>
<evidence type="ECO:0000256" key="1">
    <source>
        <dbReference type="SAM" id="Coils"/>
    </source>
</evidence>
<evidence type="ECO:0000313" key="3">
    <source>
        <dbReference type="Proteomes" id="UP000502823"/>
    </source>
</evidence>
<gene>
    <name evidence="2" type="ORF">Cfor_08758</name>
</gene>
<dbReference type="Pfam" id="PF23187">
    <property type="entry name" value="UBX7_N"/>
    <property type="match status" value="1"/>
</dbReference>
<dbReference type="InterPro" id="IPR036249">
    <property type="entry name" value="Thioredoxin-like_sf"/>
</dbReference>
<reference evidence="3" key="1">
    <citation type="submission" date="2020-01" db="EMBL/GenBank/DDBJ databases">
        <title>Draft genome sequence of the Termite Coptotermes fromosanus.</title>
        <authorList>
            <person name="Itakura S."/>
            <person name="Yosikawa Y."/>
            <person name="Umezawa K."/>
        </authorList>
    </citation>
    <scope>NUCLEOTIDE SEQUENCE [LARGE SCALE GENOMIC DNA]</scope>
</reference>
<protein>
    <recommendedName>
        <fullName evidence="4">UBX domain-containing protein</fullName>
    </recommendedName>
</protein>
<dbReference type="InParanoid" id="A0A6L2Q5R0"/>
<evidence type="ECO:0008006" key="4">
    <source>
        <dbReference type="Google" id="ProtNLM"/>
    </source>
</evidence>
<dbReference type="EMBL" id="BLKM01001059">
    <property type="protein sequence ID" value="GFG39734.1"/>
    <property type="molecule type" value="Genomic_DNA"/>
</dbReference>
<accession>A0A6L2Q5R0</accession>
<feature type="coiled-coil region" evidence="1">
    <location>
        <begin position="180"/>
        <end position="211"/>
    </location>
</feature>
<dbReference type="Gene3D" id="3.40.30.10">
    <property type="entry name" value="Glutaredoxin"/>
    <property type="match status" value="1"/>
</dbReference>
<keyword evidence="1" id="KW-0175">Coiled coil</keyword>
<dbReference type="OrthoDB" id="2445133at2759"/>
<name>A0A6L2Q5R0_COPFO</name>
<dbReference type="GO" id="GO:0005783">
    <property type="term" value="C:endoplasmic reticulum"/>
    <property type="evidence" value="ECO:0007669"/>
    <property type="project" value="TreeGrafter"/>
</dbReference>
<dbReference type="AlphaFoldDB" id="A0A6L2Q5R0"/>
<keyword evidence="3" id="KW-1185">Reference proteome</keyword>
<sequence length="237" mass="25823">MRWFQGGIAEAVAASKSKNAVFVVFVEGKDGASINAAATVDNVAVSSKLESDDFVAIKLDSGSEAYRQFVQIYQLVPVPSLFFIGRNGVPLEIVAGEVTVPELLQKISSVLGKSGKEHFISAECQASTAGTQKTEQNSPKITPDEAGCLVEGASASTEEMVEVENASGRQTEAAANGEKTLKAEEKIERAKQLIEKKRKEKEEEEKQVRIRLLHSQMMQENMKEVLCSSVDELWSQN</sequence>
<organism evidence="2 3">
    <name type="scientific">Coptotermes formosanus</name>
    <name type="common">Formosan subterranean termite</name>
    <dbReference type="NCBI Taxonomy" id="36987"/>
    <lineage>
        <taxon>Eukaryota</taxon>
        <taxon>Metazoa</taxon>
        <taxon>Ecdysozoa</taxon>
        <taxon>Arthropoda</taxon>
        <taxon>Hexapoda</taxon>
        <taxon>Insecta</taxon>
        <taxon>Pterygota</taxon>
        <taxon>Neoptera</taxon>
        <taxon>Polyneoptera</taxon>
        <taxon>Dictyoptera</taxon>
        <taxon>Blattodea</taxon>
        <taxon>Blattoidea</taxon>
        <taxon>Termitoidae</taxon>
        <taxon>Rhinotermitidae</taxon>
        <taxon>Coptotermes</taxon>
    </lineage>
</organism>
<comment type="caution">
    <text evidence="2">The sequence shown here is derived from an EMBL/GenBank/DDBJ whole genome shotgun (WGS) entry which is preliminary data.</text>
</comment>